<name>Q2QSZ9_ORYSJ</name>
<reference evidence="1" key="2">
    <citation type="submission" date="2005-04" db="EMBL/GenBank/DDBJ databases">
        <authorList>
            <person name="Buell C.R."/>
            <person name="Wing R.A."/>
            <person name="McCombie W.A."/>
            <person name="Ouyang S."/>
        </authorList>
    </citation>
    <scope>NUCLEOTIDE SEQUENCE</scope>
</reference>
<dbReference type="AlphaFoldDB" id="Q2QSZ9"/>
<reference evidence="1" key="1">
    <citation type="journal article" date="2005" name="BMC Biol.">
        <title>The sequence of rice chromosomes 11 and 12, rich in disease resistance genes and recent gene duplications.</title>
        <authorList>
            <consortium name="The rice chromosomes 11 and 12 sequencing consortia"/>
        </authorList>
    </citation>
    <scope>NUCLEOTIDE SEQUENCE [LARGE SCALE GENOMIC DNA]</scope>
</reference>
<reference evidence="1" key="3">
    <citation type="submission" date="2006-01" db="EMBL/GenBank/DDBJ databases">
        <authorList>
            <person name="Buell R."/>
        </authorList>
    </citation>
    <scope>NUCLEOTIDE SEQUENCE</scope>
</reference>
<organism evidence="1">
    <name type="scientific">Oryza sativa subsp. japonica</name>
    <name type="common">Rice</name>
    <dbReference type="NCBI Taxonomy" id="39947"/>
    <lineage>
        <taxon>Eukaryota</taxon>
        <taxon>Viridiplantae</taxon>
        <taxon>Streptophyta</taxon>
        <taxon>Embryophyta</taxon>
        <taxon>Tracheophyta</taxon>
        <taxon>Spermatophyta</taxon>
        <taxon>Magnoliopsida</taxon>
        <taxon>Liliopsida</taxon>
        <taxon>Poales</taxon>
        <taxon>Poaceae</taxon>
        <taxon>BOP clade</taxon>
        <taxon>Oryzoideae</taxon>
        <taxon>Oryzeae</taxon>
        <taxon>Oryzinae</taxon>
        <taxon>Oryza</taxon>
        <taxon>Oryza sativa</taxon>
    </lineage>
</organism>
<gene>
    <name evidence="1" type="ordered locus">LOC_Os12g22360</name>
</gene>
<dbReference type="EMBL" id="DP000011">
    <property type="protein sequence ID" value="ABA97870.1"/>
    <property type="molecule type" value="Genomic_DNA"/>
</dbReference>
<proteinExistence type="predicted"/>
<sequence>MSLDAGVPHMRKCHNHAGRPAESGLLLVPGCLQLNPMFGIHTIADLSEPEVEDDLPDINLEVEQVLVEEVANEEIDDAANGSADEEPALPLRKYIYSRLHCIKTTGRSTSFPHWQTSSEHAPSHSIRLSIAITPMKAQPQTAAPRILNITDIFSFDVRQFIDDSEDDIMSKGYLPTSRHYQKRSPRHYQPAKCIA</sequence>
<protein>
    <submittedName>
        <fullName evidence="1">Uncharacterized protein</fullName>
    </submittedName>
</protein>
<accession>Q2QSZ9</accession>
<evidence type="ECO:0000313" key="1">
    <source>
        <dbReference type="EMBL" id="ABA97870.1"/>
    </source>
</evidence>